<dbReference type="RefSeq" id="XP_045268823.1">
    <property type="nucleotide sequence ID" value="XM_045412817.1"/>
</dbReference>
<feature type="domain" description="FAD-binding PCMH-type" evidence="6">
    <location>
        <begin position="69"/>
        <end position="240"/>
    </location>
</feature>
<evidence type="ECO:0000256" key="4">
    <source>
        <dbReference type="ARBA" id="ARBA00023002"/>
    </source>
</evidence>
<comment type="similarity">
    <text evidence="1">Belongs to the oxygen-dependent FAD-linked oxidoreductase family.</text>
</comment>
<comment type="caution">
    <text evidence="7">The sequence shown here is derived from an EMBL/GenBank/DDBJ whole genome shotgun (WGS) entry which is preliminary data.</text>
</comment>
<evidence type="ECO:0000259" key="6">
    <source>
        <dbReference type="PROSITE" id="PS51387"/>
    </source>
</evidence>
<evidence type="ECO:0000256" key="3">
    <source>
        <dbReference type="ARBA" id="ARBA00022827"/>
    </source>
</evidence>
<dbReference type="InterPro" id="IPR050416">
    <property type="entry name" value="FAD-linked_Oxidoreductase"/>
</dbReference>
<dbReference type="InterPro" id="IPR036318">
    <property type="entry name" value="FAD-bd_PCMH-like_sf"/>
</dbReference>
<gene>
    <name evidence="7" type="ORF">GCG54_00012952</name>
</gene>
<keyword evidence="5" id="KW-0732">Signal</keyword>
<sequence length="502" mass="54985">MLSPPVLSALLLAGSAAAGSSKYGRRDLLVTDSVGAACDQLSAIASNATLFPNSTAYETQRINVWDKRANLSPACIYMPSTAEDVAKAVQIFHTNKAPFAVKGGGHMNYPGSNTIDDGILLALNGLNALKVNADDNNIEVGPGNKWVDVYQELAPYGKYAIGGRLKTIGVPGLTLIGGVSYFLNKYGFSMDNVLSYDVVLGNGTQVVADNTTNTELFWALKGGGSNFGIVTKFTLKTYDIPLVTSTLQVFPQDAIPDFIKAACDMVLSEDGSIGAGAVINMNYNMTTKETNPQVFGLQETTESPPSRFANFTAIPNAITRVHNVTKPIYWHAQMESPNQMFRIQFAHQTIKPDADRLYEIYQSWVEAIQDVADVEGLRPTYILNLLPASALTPSKTNGIGNTFGLENDQPYIWWQFTTSWARAEDDLRMTAWHESLLAHHHEINKAKGLATEFIYMGDAGEFQKPLPQYGAANVERMRSVRDQYDPDLTFTKLSWGGFKLGY</sequence>
<dbReference type="Proteomes" id="UP000613401">
    <property type="component" value="Unassembled WGS sequence"/>
</dbReference>
<dbReference type="PANTHER" id="PTHR42973">
    <property type="entry name" value="BINDING OXIDOREDUCTASE, PUTATIVE (AFU_ORTHOLOGUE AFUA_1G17690)-RELATED"/>
    <property type="match status" value="1"/>
</dbReference>
<keyword evidence="3" id="KW-0274">FAD</keyword>
<name>A0A8H4CT65_COLGL</name>
<dbReference type="AlphaFoldDB" id="A0A8H4CT65"/>
<reference evidence="7" key="1">
    <citation type="journal article" date="2020" name="Phytopathology">
        <title>Genome sequence and comparative analysis of Colletotrichum gloeosporioides isolated from Liriodendron leaves.</title>
        <authorList>
            <person name="Fu F.F."/>
            <person name="Hao Z."/>
            <person name="Wang P."/>
            <person name="Lu Y."/>
            <person name="Xue L.J."/>
            <person name="Wei G."/>
            <person name="Tian Y."/>
            <person name="Baishi H."/>
            <person name="Xu H."/>
            <person name="Shi J."/>
            <person name="Cheng T."/>
            <person name="Wang G."/>
            <person name="Yi Y."/>
            <person name="Chen J."/>
        </authorList>
    </citation>
    <scope>NUCLEOTIDE SEQUENCE</scope>
    <source>
        <strain evidence="7">Lc1</strain>
    </source>
</reference>
<evidence type="ECO:0000313" key="7">
    <source>
        <dbReference type="EMBL" id="KAF3809664.1"/>
    </source>
</evidence>
<dbReference type="InterPro" id="IPR016166">
    <property type="entry name" value="FAD-bd_PCMH"/>
</dbReference>
<evidence type="ECO:0000256" key="5">
    <source>
        <dbReference type="SAM" id="SignalP"/>
    </source>
</evidence>
<feature type="chain" id="PRO_5034363253" evidence="5">
    <location>
        <begin position="19"/>
        <end position="502"/>
    </location>
</feature>
<organism evidence="7 8">
    <name type="scientific">Colletotrichum gloeosporioides</name>
    <name type="common">Anthracnose fungus</name>
    <name type="synonym">Glomerella cingulata</name>
    <dbReference type="NCBI Taxonomy" id="474922"/>
    <lineage>
        <taxon>Eukaryota</taxon>
        <taxon>Fungi</taxon>
        <taxon>Dikarya</taxon>
        <taxon>Ascomycota</taxon>
        <taxon>Pezizomycotina</taxon>
        <taxon>Sordariomycetes</taxon>
        <taxon>Hypocreomycetidae</taxon>
        <taxon>Glomerellales</taxon>
        <taxon>Glomerellaceae</taxon>
        <taxon>Colletotrichum</taxon>
        <taxon>Colletotrichum gloeosporioides species complex</taxon>
    </lineage>
</organism>
<keyword evidence="8" id="KW-1185">Reference proteome</keyword>
<dbReference type="EMBL" id="WVTB01000016">
    <property type="protein sequence ID" value="KAF3809664.1"/>
    <property type="molecule type" value="Genomic_DNA"/>
</dbReference>
<proteinExistence type="inferred from homology"/>
<dbReference type="Gene3D" id="3.30.465.10">
    <property type="match status" value="1"/>
</dbReference>
<dbReference type="Pfam" id="PF01565">
    <property type="entry name" value="FAD_binding_4"/>
    <property type="match status" value="1"/>
</dbReference>
<reference evidence="7" key="2">
    <citation type="submission" date="2020-03" db="EMBL/GenBank/DDBJ databases">
        <authorList>
            <person name="Fu F.-F."/>
            <person name="Chen J."/>
        </authorList>
    </citation>
    <scope>NUCLEOTIDE SEQUENCE</scope>
    <source>
        <strain evidence="7">Lc1</strain>
    </source>
</reference>
<accession>A0A8H4CT65</accession>
<dbReference type="SUPFAM" id="SSF56176">
    <property type="entry name" value="FAD-binding/transporter-associated domain-like"/>
    <property type="match status" value="1"/>
</dbReference>
<dbReference type="GO" id="GO:0016491">
    <property type="term" value="F:oxidoreductase activity"/>
    <property type="evidence" value="ECO:0007669"/>
    <property type="project" value="UniProtKB-KW"/>
</dbReference>
<keyword evidence="4" id="KW-0560">Oxidoreductase</keyword>
<dbReference type="PROSITE" id="PS51387">
    <property type="entry name" value="FAD_PCMH"/>
    <property type="match status" value="1"/>
</dbReference>
<evidence type="ECO:0000256" key="2">
    <source>
        <dbReference type="ARBA" id="ARBA00022630"/>
    </source>
</evidence>
<evidence type="ECO:0000256" key="1">
    <source>
        <dbReference type="ARBA" id="ARBA00005466"/>
    </source>
</evidence>
<evidence type="ECO:0000313" key="8">
    <source>
        <dbReference type="Proteomes" id="UP000613401"/>
    </source>
</evidence>
<protein>
    <submittedName>
        <fullName evidence="7">Bifunctional solanapyrone synthase</fullName>
    </submittedName>
</protein>
<dbReference type="InterPro" id="IPR006094">
    <property type="entry name" value="Oxid_FAD_bind_N"/>
</dbReference>
<keyword evidence="2" id="KW-0285">Flavoprotein</keyword>
<feature type="signal peptide" evidence="5">
    <location>
        <begin position="1"/>
        <end position="18"/>
    </location>
</feature>
<dbReference type="PANTHER" id="PTHR42973:SF53">
    <property type="entry name" value="FAD-BINDING PCMH-TYPE DOMAIN-CONTAINING PROTEIN-RELATED"/>
    <property type="match status" value="1"/>
</dbReference>
<dbReference type="GO" id="GO:0071949">
    <property type="term" value="F:FAD binding"/>
    <property type="evidence" value="ECO:0007669"/>
    <property type="project" value="InterPro"/>
</dbReference>
<dbReference type="GeneID" id="69020069"/>
<dbReference type="InterPro" id="IPR016169">
    <property type="entry name" value="FAD-bd_PCMH_sub2"/>
</dbReference>